<sequence>MDDKKLKGKDLITIAVFSVLNYVLFRLVSLVALIPWVYPYVPAISLIPCGVVWAYLRVKIQKPFAVLLQCAIMTALTFLGGTPWFIALGLLAGGIVAEIVSAVGKYKNYKLHTAGFACFGLVYNLGVFGIMLLARNYYLDYIRRLGVKTGYIESVIGLITWQRLCISSLLVIAGAVLGMYLGKAMLKKHFEKASVM</sequence>
<evidence type="ECO:0000313" key="5">
    <source>
        <dbReference type="Proteomes" id="UP000323594"/>
    </source>
</evidence>
<dbReference type="GeneID" id="57754629"/>
<dbReference type="RefSeq" id="WP_002695704.1">
    <property type="nucleotide sequence ID" value="NZ_CDNC01000012.1"/>
</dbReference>
<evidence type="ECO:0000256" key="1">
    <source>
        <dbReference type="SAM" id="Phobius"/>
    </source>
</evidence>
<accession>A0A0B7GV95</accession>
<dbReference type="EMBL" id="CDNC01000012">
    <property type="protein sequence ID" value="CEM61482.1"/>
    <property type="molecule type" value="Genomic_DNA"/>
</dbReference>
<feature type="transmembrane region" description="Helical" evidence="1">
    <location>
        <begin position="12"/>
        <end position="34"/>
    </location>
</feature>
<dbReference type="InterPro" id="IPR011733">
    <property type="entry name" value="CHP02185_IM"/>
</dbReference>
<evidence type="ECO:0000313" key="4">
    <source>
        <dbReference type="Proteomes" id="UP000042527"/>
    </source>
</evidence>
<feature type="transmembrane region" description="Helical" evidence="1">
    <location>
        <begin position="116"/>
        <end position="138"/>
    </location>
</feature>
<evidence type="ECO:0000313" key="2">
    <source>
        <dbReference type="EMBL" id="CEM61482.1"/>
    </source>
</evidence>
<dbReference type="NCBIfam" id="TIGR02185">
    <property type="entry name" value="Trep_Strep"/>
    <property type="match status" value="1"/>
</dbReference>
<reference evidence="4" key="1">
    <citation type="submission" date="2015-01" db="EMBL/GenBank/DDBJ databases">
        <authorList>
            <person name="Manzoor Shahid"/>
            <person name="Zubair Saima"/>
        </authorList>
    </citation>
    <scope>NUCLEOTIDE SEQUENCE [LARGE SCALE GENOMIC DNA]</scope>
    <source>
        <strain evidence="4">V1</strain>
    </source>
</reference>
<proteinExistence type="predicted"/>
<evidence type="ECO:0000313" key="3">
    <source>
        <dbReference type="EMBL" id="QEJ99518.1"/>
    </source>
</evidence>
<name>A0A0B7GV95_TREPH</name>
<keyword evidence="4" id="KW-1185">Reference proteome</keyword>
<keyword evidence="1" id="KW-0812">Transmembrane</keyword>
<dbReference type="EMBL" id="CP042817">
    <property type="protein sequence ID" value="QEJ99518.1"/>
    <property type="molecule type" value="Genomic_DNA"/>
</dbReference>
<keyword evidence="1" id="KW-1133">Transmembrane helix</keyword>
<feature type="transmembrane region" description="Helical" evidence="1">
    <location>
        <begin position="158"/>
        <end position="182"/>
    </location>
</feature>
<feature type="transmembrane region" description="Helical" evidence="1">
    <location>
        <begin position="40"/>
        <end position="56"/>
    </location>
</feature>
<dbReference type="OrthoDB" id="9781459at2"/>
<feature type="transmembrane region" description="Helical" evidence="1">
    <location>
        <begin position="85"/>
        <end position="104"/>
    </location>
</feature>
<keyword evidence="1" id="KW-0472">Membrane</keyword>
<protein>
    <submittedName>
        <fullName evidence="3">MptD family putative ECF transporter S component</fullName>
    </submittedName>
</protein>
<dbReference type="AlphaFoldDB" id="A0A0B7GV95"/>
<reference evidence="2" key="2">
    <citation type="submission" date="2015-01" db="EMBL/GenBank/DDBJ databases">
        <authorList>
            <person name="Xiang T."/>
            <person name="Song Y."/>
            <person name="Huang L."/>
            <person name="Wang B."/>
            <person name="Wu P."/>
        </authorList>
    </citation>
    <scope>NUCLEOTIDE SEQUENCE [LARGE SCALE GENOMIC DNA]</scope>
    <source>
        <strain evidence="2">V1</strain>
    </source>
</reference>
<reference evidence="3 5" key="3">
    <citation type="submission" date="2019-08" db="EMBL/GenBank/DDBJ databases">
        <authorList>
            <person name="Kuhnert P."/>
        </authorList>
    </citation>
    <scope>NUCLEOTIDE SEQUENCE [LARGE SCALE GENOMIC DNA]</scope>
    <source>
        <strain evidence="3 5">B36.5</strain>
    </source>
</reference>
<gene>
    <name evidence="3" type="ORF">FUT82_16980</name>
    <name evidence="2" type="ORF">TPHV1_20019</name>
</gene>
<organism evidence="2 4">
    <name type="scientific">Treponema phagedenis</name>
    <dbReference type="NCBI Taxonomy" id="162"/>
    <lineage>
        <taxon>Bacteria</taxon>
        <taxon>Pseudomonadati</taxon>
        <taxon>Spirochaetota</taxon>
        <taxon>Spirochaetia</taxon>
        <taxon>Spirochaetales</taxon>
        <taxon>Treponemataceae</taxon>
        <taxon>Treponema</taxon>
    </lineage>
</organism>
<dbReference type="Proteomes" id="UP000323594">
    <property type="component" value="Chromosome"/>
</dbReference>
<dbReference type="Pfam" id="PF09605">
    <property type="entry name" value="Trep_Strep"/>
    <property type="match status" value="1"/>
</dbReference>
<dbReference type="Proteomes" id="UP000042527">
    <property type="component" value="Unassembled WGS sequence"/>
</dbReference>